<dbReference type="Proteomes" id="UP001321473">
    <property type="component" value="Unassembled WGS sequence"/>
</dbReference>
<reference evidence="1 2" key="1">
    <citation type="journal article" date="2023" name="Arcadia Sci">
        <title>De novo assembly of a long-read Amblyomma americanum tick genome.</title>
        <authorList>
            <person name="Chou S."/>
            <person name="Poskanzer K.E."/>
            <person name="Rollins M."/>
            <person name="Thuy-Boun P.S."/>
        </authorList>
    </citation>
    <scope>NUCLEOTIDE SEQUENCE [LARGE SCALE GENOMIC DNA]</scope>
    <source>
        <strain evidence="1">F_SG_1</strain>
        <tissue evidence="1">Salivary glands</tissue>
    </source>
</reference>
<accession>A0AAQ4DJD4</accession>
<keyword evidence="2" id="KW-1185">Reference proteome</keyword>
<dbReference type="AlphaFoldDB" id="A0AAQ4DJD4"/>
<proteinExistence type="predicted"/>
<protein>
    <submittedName>
        <fullName evidence="1">Uncharacterized protein</fullName>
    </submittedName>
</protein>
<gene>
    <name evidence="1" type="ORF">V5799_026152</name>
</gene>
<name>A0AAQ4DJD4_AMBAM</name>
<sequence length="79" mass="8280">MDAVGFTESCFNVYLAPCGSFCGAAPCWLPWPPAGWPEAVARGSGTDGGTSECAATCASVRFHIQLCTELVSNLQHCPQ</sequence>
<dbReference type="EMBL" id="JARKHS020029950">
    <property type="protein sequence ID" value="KAK8762574.1"/>
    <property type="molecule type" value="Genomic_DNA"/>
</dbReference>
<organism evidence="1 2">
    <name type="scientific">Amblyomma americanum</name>
    <name type="common">Lone star tick</name>
    <dbReference type="NCBI Taxonomy" id="6943"/>
    <lineage>
        <taxon>Eukaryota</taxon>
        <taxon>Metazoa</taxon>
        <taxon>Ecdysozoa</taxon>
        <taxon>Arthropoda</taxon>
        <taxon>Chelicerata</taxon>
        <taxon>Arachnida</taxon>
        <taxon>Acari</taxon>
        <taxon>Parasitiformes</taxon>
        <taxon>Ixodida</taxon>
        <taxon>Ixodoidea</taxon>
        <taxon>Ixodidae</taxon>
        <taxon>Amblyomminae</taxon>
        <taxon>Amblyomma</taxon>
    </lineage>
</organism>
<evidence type="ECO:0000313" key="1">
    <source>
        <dbReference type="EMBL" id="KAK8762574.1"/>
    </source>
</evidence>
<evidence type="ECO:0000313" key="2">
    <source>
        <dbReference type="Proteomes" id="UP001321473"/>
    </source>
</evidence>
<comment type="caution">
    <text evidence="1">The sequence shown here is derived from an EMBL/GenBank/DDBJ whole genome shotgun (WGS) entry which is preliminary data.</text>
</comment>